<dbReference type="Pfam" id="PF01551">
    <property type="entry name" value="Peptidase_M23"/>
    <property type="match status" value="1"/>
</dbReference>
<evidence type="ECO:0000313" key="3">
    <source>
        <dbReference type="Proteomes" id="UP000218418"/>
    </source>
</evidence>
<protein>
    <submittedName>
        <fullName evidence="2">Peptidase M23B</fullName>
    </submittedName>
</protein>
<accession>A0A1Z4LIW4</accession>
<dbReference type="OrthoDB" id="9805799at2"/>
<dbReference type="Gene3D" id="2.70.70.10">
    <property type="entry name" value="Glucose Permease (Domain IIA)"/>
    <property type="match status" value="1"/>
</dbReference>
<dbReference type="AlphaFoldDB" id="A0A1Z4LIW4"/>
<evidence type="ECO:0000313" key="2">
    <source>
        <dbReference type="EMBL" id="BAY81173.1"/>
    </source>
</evidence>
<name>A0A1Z4LIW4_9CYAN</name>
<proteinExistence type="predicted"/>
<dbReference type="InterPro" id="IPR016047">
    <property type="entry name" value="M23ase_b-sheet_dom"/>
</dbReference>
<reference evidence="2 3" key="1">
    <citation type="submission" date="2017-06" db="EMBL/GenBank/DDBJ databases">
        <title>Genome sequencing of cyanobaciteial culture collection at National Institute for Environmental Studies (NIES).</title>
        <authorList>
            <person name="Hirose Y."/>
            <person name="Shimura Y."/>
            <person name="Fujisawa T."/>
            <person name="Nakamura Y."/>
            <person name="Kawachi M."/>
        </authorList>
    </citation>
    <scope>NUCLEOTIDE SEQUENCE [LARGE SCALE GENOMIC DNA]</scope>
    <source>
        <strain evidence="2 3">NIES-267</strain>
    </source>
</reference>
<keyword evidence="3" id="KW-1185">Reference proteome</keyword>
<gene>
    <name evidence="2" type="ORF">NIES267_06480</name>
</gene>
<dbReference type="SUPFAM" id="SSF51261">
    <property type="entry name" value="Duplicated hybrid motif"/>
    <property type="match status" value="1"/>
</dbReference>
<evidence type="ECO:0000259" key="1">
    <source>
        <dbReference type="Pfam" id="PF01551"/>
    </source>
</evidence>
<dbReference type="GO" id="GO:0004222">
    <property type="term" value="F:metalloendopeptidase activity"/>
    <property type="evidence" value="ECO:0007669"/>
    <property type="project" value="TreeGrafter"/>
</dbReference>
<dbReference type="CDD" id="cd12797">
    <property type="entry name" value="M23_peptidase"/>
    <property type="match status" value="1"/>
</dbReference>
<sequence>MNSEVNVADSGKGLLPSIFKGVKASLGAKIALGIVSAVPVTLATFAAEAAQVEINPPSPRLGDTISVIVTPDNPSNGRNLQVTSNGKTYPVFPIAPNQYRAFIPTTPLQKSGRKVIRVSGDGTTRNLAVWLKWRRFPTQRINLPPGKAGVKATQLELDRVKEFKALVTPQKFWNGPLRRPNGSRITTIYGVRRYYNGKFANNYYHRGVDYAGGFGSPVIAAAAGRVALVGKESQGFKVHGNIVGIDHGQGVTSIYMHLNGINVKEGDMVKAGQLIGGIGSTGASTGPHLHWGLYVNGQAVDPVPWRFKGFQ</sequence>
<dbReference type="EMBL" id="AP018227">
    <property type="protein sequence ID" value="BAY81173.1"/>
    <property type="molecule type" value="Genomic_DNA"/>
</dbReference>
<organism evidence="2 3">
    <name type="scientific">Calothrix parasitica NIES-267</name>
    <dbReference type="NCBI Taxonomy" id="1973488"/>
    <lineage>
        <taxon>Bacteria</taxon>
        <taxon>Bacillati</taxon>
        <taxon>Cyanobacteriota</taxon>
        <taxon>Cyanophyceae</taxon>
        <taxon>Nostocales</taxon>
        <taxon>Calotrichaceae</taxon>
        <taxon>Calothrix</taxon>
    </lineage>
</organism>
<dbReference type="InterPro" id="IPR050570">
    <property type="entry name" value="Cell_wall_metabolism_enzyme"/>
</dbReference>
<feature type="domain" description="M23ase beta-sheet core" evidence="1">
    <location>
        <begin position="204"/>
        <end position="302"/>
    </location>
</feature>
<dbReference type="PANTHER" id="PTHR21666">
    <property type="entry name" value="PEPTIDASE-RELATED"/>
    <property type="match status" value="1"/>
</dbReference>
<dbReference type="PANTHER" id="PTHR21666:SF290">
    <property type="entry name" value="PEPTIDASE M23 DOMAIN PROTEIN"/>
    <property type="match status" value="1"/>
</dbReference>
<dbReference type="Proteomes" id="UP000218418">
    <property type="component" value="Chromosome"/>
</dbReference>
<dbReference type="InterPro" id="IPR011055">
    <property type="entry name" value="Dup_hybrid_motif"/>
</dbReference>